<organism evidence="1 2">
    <name type="scientific">Dolichospermum circinale CS-537/01</name>
    <dbReference type="NCBI Taxonomy" id="3021739"/>
    <lineage>
        <taxon>Bacteria</taxon>
        <taxon>Bacillati</taxon>
        <taxon>Cyanobacteriota</taxon>
        <taxon>Cyanophyceae</taxon>
        <taxon>Nostocales</taxon>
        <taxon>Aphanizomenonaceae</taxon>
        <taxon>Dolichospermum</taxon>
        <taxon>Dolichospermum circinale</taxon>
    </lineage>
</organism>
<comment type="caution">
    <text evidence="1">The sequence shown here is derived from an EMBL/GenBank/DDBJ whole genome shotgun (WGS) entry which is preliminary data.</text>
</comment>
<evidence type="ECO:0000313" key="2">
    <source>
        <dbReference type="Proteomes" id="UP001212123"/>
    </source>
</evidence>
<dbReference type="Proteomes" id="UP001212123">
    <property type="component" value="Unassembled WGS sequence"/>
</dbReference>
<name>A0ABT5A8R1_9CYAN</name>
<sequence>MLNYISKLITSSQLKFPLTGLIISVGVLGIVYSSQQHQKLLSPATLSTSNYISHNHQNEINSGYSVRSQLGEIKQEKVEQPQISNSANSYQLSPDKLTKNTTKLSTNTIKSGTKQKLQFPEQDGIYLYGKSEEGYIVFQKRQNQIIGALYFPQSEFTCFQGSLAKSGKLAMMVRTLPGEVGTIEVATTSKIPKINENEFTTYPYSVTLEDYHQLSSVSSNDRKILQICQQGSDGFR</sequence>
<protein>
    <submittedName>
        <fullName evidence="1">Uncharacterized protein</fullName>
    </submittedName>
</protein>
<keyword evidence="2" id="KW-1185">Reference proteome</keyword>
<dbReference type="EMBL" id="JAQMTU010000094">
    <property type="protein sequence ID" value="MDB9487879.1"/>
    <property type="molecule type" value="Genomic_DNA"/>
</dbReference>
<dbReference type="RefSeq" id="WP_271792585.1">
    <property type="nucleotide sequence ID" value="NZ_JAQMTU010000094.1"/>
</dbReference>
<gene>
    <name evidence="1" type="ORF">PN492_15185</name>
</gene>
<proteinExistence type="predicted"/>
<accession>A0ABT5A8R1</accession>
<evidence type="ECO:0000313" key="1">
    <source>
        <dbReference type="EMBL" id="MDB9487879.1"/>
    </source>
</evidence>
<reference evidence="1 2" key="1">
    <citation type="submission" date="2023-01" db="EMBL/GenBank/DDBJ databases">
        <title>Genomes from the Australian National Cyanobacteria Reference Collection.</title>
        <authorList>
            <person name="Willis A."/>
            <person name="Lee E.M.F."/>
        </authorList>
    </citation>
    <scope>NUCLEOTIDE SEQUENCE [LARGE SCALE GENOMIC DNA]</scope>
    <source>
        <strain evidence="1 2">CS-537/01</strain>
    </source>
</reference>